<accession>A0A0B3BLC5</accession>
<keyword evidence="6" id="KW-1185">Reference proteome</keyword>
<name>A0A0B3BLC5_9PSED</name>
<feature type="domain" description="EAL" evidence="3">
    <location>
        <begin position="422"/>
        <end position="679"/>
    </location>
</feature>
<feature type="domain" description="GGDEF" evidence="4">
    <location>
        <begin position="280"/>
        <end position="413"/>
    </location>
</feature>
<protein>
    <recommendedName>
        <fullName evidence="1">cyclic-guanylate-specific phosphodiesterase</fullName>
        <ecNumber evidence="1">3.1.4.52</ecNumber>
    </recommendedName>
</protein>
<dbReference type="Proteomes" id="UP000030980">
    <property type="component" value="Unassembled WGS sequence"/>
</dbReference>
<dbReference type="CDD" id="cd01948">
    <property type="entry name" value="EAL"/>
    <property type="match status" value="1"/>
</dbReference>
<evidence type="ECO:0000259" key="3">
    <source>
        <dbReference type="PROSITE" id="PS50883"/>
    </source>
</evidence>
<dbReference type="InterPro" id="IPR052155">
    <property type="entry name" value="Biofilm_reg_signaling"/>
</dbReference>
<dbReference type="InterPro" id="IPR000160">
    <property type="entry name" value="GGDEF_dom"/>
</dbReference>
<dbReference type="Gene3D" id="3.20.20.450">
    <property type="entry name" value="EAL domain"/>
    <property type="match status" value="1"/>
</dbReference>
<dbReference type="STRING" id="706570.PT85_03870"/>
<dbReference type="SUPFAM" id="SSF141868">
    <property type="entry name" value="EAL domain-like"/>
    <property type="match status" value="1"/>
</dbReference>
<dbReference type="NCBIfam" id="TIGR00254">
    <property type="entry name" value="GGDEF"/>
    <property type="match status" value="1"/>
</dbReference>
<organism evidence="5 6">
    <name type="scientific">Pseudomonas flexibilis</name>
    <dbReference type="NCBI Taxonomy" id="706570"/>
    <lineage>
        <taxon>Bacteria</taxon>
        <taxon>Pseudomonadati</taxon>
        <taxon>Pseudomonadota</taxon>
        <taxon>Gammaproteobacteria</taxon>
        <taxon>Pseudomonadales</taxon>
        <taxon>Pseudomonadaceae</taxon>
        <taxon>Pseudomonas</taxon>
    </lineage>
</organism>
<dbReference type="EC" id="3.1.4.52" evidence="1"/>
<dbReference type="Pfam" id="PF00563">
    <property type="entry name" value="EAL"/>
    <property type="match status" value="1"/>
</dbReference>
<evidence type="ECO:0000313" key="5">
    <source>
        <dbReference type="EMBL" id="KHO65243.1"/>
    </source>
</evidence>
<dbReference type="SMART" id="SM00052">
    <property type="entry name" value="EAL"/>
    <property type="match status" value="1"/>
</dbReference>
<dbReference type="AlphaFoldDB" id="A0A0B3BLC5"/>
<dbReference type="InterPro" id="IPR029787">
    <property type="entry name" value="Nucleotide_cyclase"/>
</dbReference>
<dbReference type="CDD" id="cd01949">
    <property type="entry name" value="GGDEF"/>
    <property type="match status" value="1"/>
</dbReference>
<dbReference type="PROSITE" id="PS50887">
    <property type="entry name" value="GGDEF"/>
    <property type="match status" value="1"/>
</dbReference>
<dbReference type="GO" id="GO:0071111">
    <property type="term" value="F:cyclic-guanylate-specific phosphodiesterase activity"/>
    <property type="evidence" value="ECO:0007669"/>
    <property type="project" value="UniProtKB-EC"/>
</dbReference>
<dbReference type="SUPFAM" id="SSF55073">
    <property type="entry name" value="Nucleotide cyclase"/>
    <property type="match status" value="1"/>
</dbReference>
<sequence length="689" mass="77437">MTQVRHRRLSRKLLQVALLSALAVGLLLSSAQILYTLHQVRATLDSDAKRILSMFRDPSAQAALTLDRAMAEQVIEGLFQHESVRRAFIGHADEPPLAERSRPPLELPGRTVTDALFGREHSLSVALRGQLPDEAPVGELRLCLDTALYGQAFLKDALFLLLSGLLRALGLALLLHLIYQWLLTRPLERLLDHLGRINPERPGEHQLPLPKGHEHNELGQWVHTANRLLGAIEHHSQLRQQAEHNLLRAAEHDALTDLPNRLQLQTRLQRILAEAGQRQQQVAVLCLGLDDFREINEQFGYPCGDQLLAAVGERLRRYAGQVQCLARLGGDQFALIQNDPQQPYQAAELAQSILDSLDEPFELDGQPVHLRATLGITLYPEDGADSGDLLQKAELTMTLAKRRARNRYQFYIASVDREMRRRRELDKDLLQALACDQLHLVYQPQIDYRTQHICGVEVLLRWQHPLHGPIAPDHFIPLAEQNGSILPIGAWVLDQACRQLRLWHDQGLTHLRMAVNLSAVQLHHGQLPGLVAELLQRHRLPSGSLELEITETCLMEDVHAAAEHLLRLRQAGALIAIDDFGTGYSSLSYLKSLPLDKIKIDKSFVRDLKTEPTLEGDAAIVRAIIQLARNLALQVIAEGVETSEQERYLISQGCDEGQGYLYSKPLPARELAPLLHGNLPRERRSSPRE</sequence>
<dbReference type="PANTHER" id="PTHR44757">
    <property type="entry name" value="DIGUANYLATE CYCLASE DGCP"/>
    <property type="match status" value="1"/>
</dbReference>
<evidence type="ECO:0000259" key="4">
    <source>
        <dbReference type="PROSITE" id="PS50887"/>
    </source>
</evidence>
<dbReference type="PROSITE" id="PS50883">
    <property type="entry name" value="EAL"/>
    <property type="match status" value="1"/>
</dbReference>
<dbReference type="Gene3D" id="3.30.70.270">
    <property type="match status" value="1"/>
</dbReference>
<dbReference type="RefSeq" id="WP_039606004.1">
    <property type="nucleotide sequence ID" value="NZ_FMUP01000001.1"/>
</dbReference>
<dbReference type="InterPro" id="IPR043128">
    <property type="entry name" value="Rev_trsase/Diguanyl_cyclase"/>
</dbReference>
<evidence type="ECO:0000256" key="2">
    <source>
        <dbReference type="ARBA" id="ARBA00022636"/>
    </source>
</evidence>
<gene>
    <name evidence="5" type="ORF">PT85_03870</name>
</gene>
<dbReference type="PANTHER" id="PTHR44757:SF2">
    <property type="entry name" value="BIOFILM ARCHITECTURE MAINTENANCE PROTEIN MBAA"/>
    <property type="match status" value="1"/>
</dbReference>
<dbReference type="InterPro" id="IPR001633">
    <property type="entry name" value="EAL_dom"/>
</dbReference>
<dbReference type="OrthoDB" id="9804951at2"/>
<dbReference type="Pfam" id="PF00990">
    <property type="entry name" value="GGDEF"/>
    <property type="match status" value="1"/>
</dbReference>
<keyword evidence="2" id="KW-0973">c-di-GMP</keyword>
<evidence type="ECO:0000313" key="6">
    <source>
        <dbReference type="Proteomes" id="UP000030980"/>
    </source>
</evidence>
<dbReference type="FunFam" id="3.20.20.450:FF:000001">
    <property type="entry name" value="Cyclic di-GMP phosphodiesterase yahA"/>
    <property type="match status" value="1"/>
</dbReference>
<comment type="caution">
    <text evidence="5">The sequence shown here is derived from an EMBL/GenBank/DDBJ whole genome shotgun (WGS) entry which is preliminary data.</text>
</comment>
<evidence type="ECO:0000256" key="1">
    <source>
        <dbReference type="ARBA" id="ARBA00012282"/>
    </source>
</evidence>
<dbReference type="InterPro" id="IPR035919">
    <property type="entry name" value="EAL_sf"/>
</dbReference>
<proteinExistence type="predicted"/>
<dbReference type="SMART" id="SM00267">
    <property type="entry name" value="GGDEF"/>
    <property type="match status" value="1"/>
</dbReference>
<reference evidence="5 6" key="1">
    <citation type="submission" date="2014-11" db="EMBL/GenBank/DDBJ databases">
        <title>Genome sequence of Pseudomonas tuomuerensis JCM 14085.</title>
        <authorList>
            <person name="Shin S.-K."/>
            <person name="Yi H."/>
        </authorList>
    </citation>
    <scope>NUCLEOTIDE SEQUENCE [LARGE SCALE GENOMIC DNA]</scope>
    <source>
        <strain evidence="5 6">JCM 14085</strain>
    </source>
</reference>
<dbReference type="EMBL" id="JTAK01000002">
    <property type="protein sequence ID" value="KHO65243.1"/>
    <property type="molecule type" value="Genomic_DNA"/>
</dbReference>